<name>I2C223_BACAY</name>
<protein>
    <submittedName>
        <fullName evidence="1">Uncharacterized protein</fullName>
    </submittedName>
</protein>
<dbReference type="HOGENOM" id="CLU_215183_0_0_9"/>
<dbReference type="AlphaFoldDB" id="I2C223"/>
<dbReference type="Proteomes" id="UP000002878">
    <property type="component" value="Chromosome"/>
</dbReference>
<reference evidence="1 2" key="1">
    <citation type="journal article" date="2012" name="J. Biotechnol.">
        <title>Genome sequence of the plant growth promoting strain Bacillus amyloliquefaciens subsp. plantarum B9601-Y2 and expression of mersacidin and other secondary metabolites.</title>
        <authorList>
            <person name="He P."/>
            <person name="Hao K."/>
            <person name="Blom J."/>
            <person name="Ruckert C."/>
            <person name="Vater J."/>
            <person name="Mao Z."/>
            <person name="Wu Y."/>
            <person name="Hou M."/>
            <person name="He P."/>
            <person name="He Y."/>
            <person name="Borriss R."/>
        </authorList>
    </citation>
    <scope>NUCLEOTIDE SEQUENCE [LARGE SCALE GENOMIC DNA]</scope>
    <source>
        <strain evidence="1">Y2</strain>
    </source>
</reference>
<sequence>MHKGPFSYNRRRTGAEKFKKITAFHSFFLKQNPLPNASN</sequence>
<dbReference type="PATRIC" id="fig|1126211.3.peg.608"/>
<gene>
    <name evidence="1" type="ORF">MUS_0628</name>
</gene>
<evidence type="ECO:0000313" key="2">
    <source>
        <dbReference type="Proteomes" id="UP000002878"/>
    </source>
</evidence>
<evidence type="ECO:0000313" key="1">
    <source>
        <dbReference type="EMBL" id="AFJ60697.1"/>
    </source>
</evidence>
<dbReference type="KEGG" id="bqy:MUS_0628"/>
<accession>I2C223</accession>
<proteinExistence type="predicted"/>
<dbReference type="EMBL" id="CP003332">
    <property type="protein sequence ID" value="AFJ60697.1"/>
    <property type="molecule type" value="Genomic_DNA"/>
</dbReference>
<organism evidence="1 2">
    <name type="scientific">Bacillus amyloliquefaciens (strain Y2)</name>
    <name type="common">Bacillus amyloliquefaciens subsp. plantarum (strain B9601-Y2)</name>
    <dbReference type="NCBI Taxonomy" id="1155777"/>
    <lineage>
        <taxon>Bacteria</taxon>
        <taxon>Bacillati</taxon>
        <taxon>Bacillota</taxon>
        <taxon>Bacilli</taxon>
        <taxon>Bacillales</taxon>
        <taxon>Bacillaceae</taxon>
        <taxon>Bacillus</taxon>
        <taxon>Bacillus amyloliquefaciens group</taxon>
    </lineage>
</organism>